<reference evidence="3" key="1">
    <citation type="journal article" date="2019" name="Int. J. Syst. Evol. Microbiol.">
        <title>The Global Catalogue of Microorganisms (GCM) 10K type strain sequencing project: providing services to taxonomists for standard genome sequencing and annotation.</title>
        <authorList>
            <consortium name="The Broad Institute Genomics Platform"/>
            <consortium name="The Broad Institute Genome Sequencing Center for Infectious Disease"/>
            <person name="Wu L."/>
            <person name="Ma J."/>
        </authorList>
    </citation>
    <scope>NUCLEOTIDE SEQUENCE [LARGE SCALE GENOMIC DNA]</scope>
    <source>
        <strain evidence="3">NBRC 108730</strain>
    </source>
</reference>
<name>A0ABQ6JLG0_9ACTN</name>
<dbReference type="InterPro" id="IPR017853">
    <property type="entry name" value="GH"/>
</dbReference>
<proteinExistence type="predicted"/>
<keyword evidence="3" id="KW-1185">Reference proteome</keyword>
<gene>
    <name evidence="2" type="ORF">GCM10025868_34830</name>
</gene>
<organism evidence="2 3">
    <name type="scientific">Angustibacter aerolatus</name>
    <dbReference type="NCBI Taxonomy" id="1162965"/>
    <lineage>
        <taxon>Bacteria</taxon>
        <taxon>Bacillati</taxon>
        <taxon>Actinomycetota</taxon>
        <taxon>Actinomycetes</taxon>
        <taxon>Kineosporiales</taxon>
        <taxon>Kineosporiaceae</taxon>
    </lineage>
</organism>
<dbReference type="Proteomes" id="UP001157017">
    <property type="component" value="Unassembled WGS sequence"/>
</dbReference>
<sequence length="168" mass="17889">MHLSTRLLTSLFAHAGFEWDVTRCSADELDRLRAWTALYKEMRPLLHGGRTVRTDLPDPGALLHGVVAHDRSEGSTRGCGRRPRRSPWTRRSRCPGSTPTAPTGCACGTSLDDPGLLDGLQHTPPPWTAHADGVVLPGAVLAVTGLAVPVLPPATGLLLHVTESTPNG</sequence>
<protein>
    <submittedName>
        <fullName evidence="2">Uncharacterized protein</fullName>
    </submittedName>
</protein>
<evidence type="ECO:0000313" key="3">
    <source>
        <dbReference type="Proteomes" id="UP001157017"/>
    </source>
</evidence>
<comment type="caution">
    <text evidence="2">The sequence shown here is derived from an EMBL/GenBank/DDBJ whole genome shotgun (WGS) entry which is preliminary data.</text>
</comment>
<dbReference type="SUPFAM" id="SSF51445">
    <property type="entry name" value="(Trans)glycosidases"/>
    <property type="match status" value="1"/>
</dbReference>
<evidence type="ECO:0000313" key="2">
    <source>
        <dbReference type="EMBL" id="GMA88233.1"/>
    </source>
</evidence>
<feature type="region of interest" description="Disordered" evidence="1">
    <location>
        <begin position="72"/>
        <end position="106"/>
    </location>
</feature>
<evidence type="ECO:0000256" key="1">
    <source>
        <dbReference type="SAM" id="MobiDB-lite"/>
    </source>
</evidence>
<feature type="compositionally biased region" description="Basic residues" evidence="1">
    <location>
        <begin position="79"/>
        <end position="93"/>
    </location>
</feature>
<accession>A0ABQ6JLG0</accession>
<dbReference type="EMBL" id="BSUZ01000001">
    <property type="protein sequence ID" value="GMA88233.1"/>
    <property type="molecule type" value="Genomic_DNA"/>
</dbReference>